<dbReference type="GO" id="GO:0003723">
    <property type="term" value="F:RNA binding"/>
    <property type="evidence" value="ECO:0007669"/>
    <property type="project" value="InterPro"/>
</dbReference>
<dbReference type="InterPro" id="IPR000026">
    <property type="entry name" value="N1-like"/>
</dbReference>
<evidence type="ECO:0000313" key="8">
    <source>
        <dbReference type="EMBL" id="PFH58105.1"/>
    </source>
</evidence>
<dbReference type="OrthoDB" id="5425539at2759"/>
<evidence type="ECO:0000256" key="3">
    <source>
        <dbReference type="ARBA" id="ARBA00022801"/>
    </source>
</evidence>
<dbReference type="GO" id="GO:0046589">
    <property type="term" value="F:ribonuclease T1 activity"/>
    <property type="evidence" value="ECO:0007669"/>
    <property type="project" value="UniProtKB-EC"/>
</dbReference>
<dbReference type="PANTHER" id="PTHR42104:SF2">
    <property type="entry name" value="GUANYL-SPECIFIC RIBONUCLEASE, PUTATIVE (AFU_ORTHOLOGUE AFUA_4G01200)-RELATED"/>
    <property type="match status" value="1"/>
</dbReference>
<keyword evidence="3" id="KW-0378">Hydrolase</keyword>
<evidence type="ECO:0000256" key="1">
    <source>
        <dbReference type="ARBA" id="ARBA00022722"/>
    </source>
</evidence>
<reference evidence="8 9" key="2">
    <citation type="journal article" date="2017" name="Sci. Rep.">
        <title>Ant-infecting Ophiocordyceps genomes reveal a high diversity of potential behavioral manipulation genes and a possible major role for enterotoxins.</title>
        <authorList>
            <person name="de Bekker C."/>
            <person name="Ohm R.A."/>
            <person name="Evans H.C."/>
            <person name="Brachmann A."/>
            <person name="Hughes D.P."/>
        </authorList>
    </citation>
    <scope>NUCLEOTIDE SEQUENCE [LARGE SCALE GENOMIC DNA]</scope>
    <source>
        <strain evidence="8 9">SC16a</strain>
    </source>
</reference>
<dbReference type="EMBL" id="LAZP02000328">
    <property type="protein sequence ID" value="PFH58105.1"/>
    <property type="molecule type" value="Genomic_DNA"/>
</dbReference>
<accession>A0A2A9P9B5</accession>
<dbReference type="SUPFAM" id="SSF53933">
    <property type="entry name" value="Microbial ribonucleases"/>
    <property type="match status" value="1"/>
</dbReference>
<keyword evidence="9" id="KW-1185">Reference proteome</keyword>
<keyword evidence="1" id="KW-0540">Nuclease</keyword>
<dbReference type="Proteomes" id="UP000037136">
    <property type="component" value="Unassembled WGS sequence"/>
</dbReference>
<keyword evidence="2" id="KW-0255">Endonuclease</keyword>
<evidence type="ECO:0000313" key="9">
    <source>
        <dbReference type="Proteomes" id="UP000037136"/>
    </source>
</evidence>
<evidence type="ECO:0000256" key="4">
    <source>
        <dbReference type="ARBA" id="ARBA00023157"/>
    </source>
</evidence>
<dbReference type="AlphaFoldDB" id="A0A2A9P9B5"/>
<feature type="chain" id="PRO_5012089283" evidence="7">
    <location>
        <begin position="21"/>
        <end position="191"/>
    </location>
</feature>
<evidence type="ECO:0000256" key="2">
    <source>
        <dbReference type="ARBA" id="ARBA00022759"/>
    </source>
</evidence>
<reference evidence="8 9" key="1">
    <citation type="journal article" date="2015" name="BMC Genomics">
        <title>Gene expression during zombie ant biting behavior reflects the complexity underlying fungal parasitic behavioral manipulation.</title>
        <authorList>
            <person name="de Bekker C."/>
            <person name="Ohm R.A."/>
            <person name="Loreto R.G."/>
            <person name="Sebastian A."/>
            <person name="Albert I."/>
            <person name="Merrow M."/>
            <person name="Brachmann A."/>
            <person name="Hughes D.P."/>
        </authorList>
    </citation>
    <scope>NUCLEOTIDE SEQUENCE [LARGE SCALE GENOMIC DNA]</scope>
    <source>
        <strain evidence="8 9">SC16a</strain>
    </source>
</reference>
<dbReference type="PANTHER" id="PTHR42104">
    <property type="entry name" value="EXTRACELLULAR GUANYL-SPECIFIC RIBONUCLEASE RNTA (AFU_ORTHOLOGUE AFUA_4G03230)"/>
    <property type="match status" value="1"/>
</dbReference>
<keyword evidence="7" id="KW-0732">Signal</keyword>
<evidence type="ECO:0000256" key="6">
    <source>
        <dbReference type="SAM" id="MobiDB-lite"/>
    </source>
</evidence>
<evidence type="ECO:0000256" key="7">
    <source>
        <dbReference type="SAM" id="SignalP"/>
    </source>
</evidence>
<dbReference type="Gene3D" id="3.10.450.30">
    <property type="entry name" value="Microbial ribonucleases"/>
    <property type="match status" value="1"/>
</dbReference>
<dbReference type="Pfam" id="PF00545">
    <property type="entry name" value="Ribonuclease"/>
    <property type="match status" value="1"/>
</dbReference>
<evidence type="ECO:0000256" key="5">
    <source>
        <dbReference type="ARBA" id="ARBA00023239"/>
    </source>
</evidence>
<feature type="region of interest" description="Disordered" evidence="6">
    <location>
        <begin position="49"/>
        <end position="70"/>
    </location>
</feature>
<keyword evidence="4" id="KW-1015">Disulfide bond</keyword>
<gene>
    <name evidence="8" type="ORF">XA68_14150</name>
</gene>
<comment type="caution">
    <text evidence="8">The sequence shown here is derived from an EMBL/GenBank/DDBJ whole genome shotgun (WGS) entry which is preliminary data.</text>
</comment>
<proteinExistence type="predicted"/>
<keyword evidence="5" id="KW-0456">Lyase</keyword>
<protein>
    <submittedName>
        <fullName evidence="8">Uncharacterized protein</fullName>
    </submittedName>
</protein>
<sequence>MRFAALFTLASAFLSGFVNALPAESEGQLQSLSAELTELAAGLRLKVGRRPQKSSSCPRTDNGPGRVYPQHTYTDNQITKAFMGGAQLAAAGKQIGDSESSSALQLDSLVTPGNSDRYPHVFGNKEKVKFPCGKNTMEFPIQIDNNVYGGGSVANVPDRVVFEYKKTKREFIVEYCGVMRHGPRDFILCPQ</sequence>
<name>A0A2A9P9B5_OPHUN</name>
<organism evidence="8 9">
    <name type="scientific">Ophiocordyceps unilateralis</name>
    <name type="common">Zombie-ant fungus</name>
    <name type="synonym">Torrubia unilateralis</name>
    <dbReference type="NCBI Taxonomy" id="268505"/>
    <lineage>
        <taxon>Eukaryota</taxon>
        <taxon>Fungi</taxon>
        <taxon>Dikarya</taxon>
        <taxon>Ascomycota</taxon>
        <taxon>Pezizomycotina</taxon>
        <taxon>Sordariomycetes</taxon>
        <taxon>Hypocreomycetidae</taxon>
        <taxon>Hypocreales</taxon>
        <taxon>Ophiocordycipitaceae</taxon>
        <taxon>Ophiocordyceps</taxon>
    </lineage>
</organism>
<feature type="signal peptide" evidence="7">
    <location>
        <begin position="1"/>
        <end position="20"/>
    </location>
</feature>
<dbReference type="GO" id="GO:0016787">
    <property type="term" value="F:hydrolase activity"/>
    <property type="evidence" value="ECO:0007669"/>
    <property type="project" value="UniProtKB-KW"/>
</dbReference>
<dbReference type="InterPro" id="IPR016191">
    <property type="entry name" value="Ribonuclease/ribotoxin"/>
</dbReference>